<dbReference type="AlphaFoldDB" id="A0ABD0YIJ6"/>
<evidence type="ECO:0000313" key="5">
    <source>
        <dbReference type="EMBL" id="KAL1131103.1"/>
    </source>
</evidence>
<evidence type="ECO:0000256" key="2">
    <source>
        <dbReference type="ARBA" id="ARBA00023315"/>
    </source>
</evidence>
<dbReference type="GO" id="GO:0070507">
    <property type="term" value="P:regulation of microtubule cytoskeleton organization"/>
    <property type="evidence" value="ECO:0007669"/>
    <property type="project" value="UniProtKB-UniRule"/>
</dbReference>
<dbReference type="HAMAP" id="MF_03130">
    <property type="entry name" value="mec17"/>
    <property type="match status" value="1"/>
</dbReference>
<dbReference type="InterPro" id="IPR007965">
    <property type="entry name" value="GNAT_ATAT"/>
</dbReference>
<comment type="catalytic activity">
    <reaction evidence="3">
        <text>L-lysyl-[alpha-tubulin] + acetyl-CoA = N(6)-acetyl-L-lysyl-[alpha-tubulin] + CoA + H(+)</text>
        <dbReference type="Rhea" id="RHEA:15277"/>
        <dbReference type="Rhea" id="RHEA-COMP:11278"/>
        <dbReference type="Rhea" id="RHEA-COMP:11279"/>
        <dbReference type="ChEBI" id="CHEBI:15378"/>
        <dbReference type="ChEBI" id="CHEBI:29969"/>
        <dbReference type="ChEBI" id="CHEBI:57287"/>
        <dbReference type="ChEBI" id="CHEBI:57288"/>
        <dbReference type="ChEBI" id="CHEBI:61930"/>
        <dbReference type="EC" id="2.3.1.108"/>
    </reaction>
</comment>
<feature type="binding site" evidence="3">
    <location>
        <begin position="86"/>
        <end position="99"/>
    </location>
    <ligand>
        <name>acetyl-CoA</name>
        <dbReference type="ChEBI" id="CHEBI:57288"/>
    </ligand>
</feature>
<dbReference type="PANTHER" id="PTHR12327">
    <property type="entry name" value="ALPHA-TUBULIN N-ACETYLTRANSFERASE 1"/>
    <property type="match status" value="1"/>
</dbReference>
<proteinExistence type="inferred from homology"/>
<feature type="domain" description="N-acetyltransferase" evidence="4">
    <location>
        <begin position="1"/>
        <end position="152"/>
    </location>
</feature>
<keyword evidence="2 3" id="KW-0012">Acyltransferase</keyword>
<sequence length="183" mass="20885">MCVDVISEVIDQLGIASAKAQGLQKAITNADRLRNSDYIVYLLFDPEGNNGRGSVVGMLKTGWKKLYVFDQSGECHHKLSLCVLDFYVHESRQRQGCGRLLFDYMLNDENISPEKLAIDRPSDKFIKFLSKHYGLEKIAPQTNNFVVFDGFFSESTTGTSEGNNRNLFKYRKILYRNILNNNL</sequence>
<comment type="similarity">
    <text evidence="3">Belongs to the acetyltransferase ATAT1 family.</text>
</comment>
<evidence type="ECO:0000256" key="1">
    <source>
        <dbReference type="ARBA" id="ARBA00022679"/>
    </source>
</evidence>
<dbReference type="Proteomes" id="UP001558652">
    <property type="component" value="Unassembled WGS sequence"/>
</dbReference>
<evidence type="ECO:0000313" key="6">
    <source>
        <dbReference type="Proteomes" id="UP001558652"/>
    </source>
</evidence>
<dbReference type="Gene3D" id="3.40.630.30">
    <property type="match status" value="1"/>
</dbReference>
<dbReference type="GO" id="GO:0019799">
    <property type="term" value="F:tubulin N-acetyltransferase activity"/>
    <property type="evidence" value="ECO:0007669"/>
    <property type="project" value="UniProtKB-UniRule"/>
</dbReference>
<comment type="caution">
    <text evidence="5">The sequence shown here is derived from an EMBL/GenBank/DDBJ whole genome shotgun (WGS) entry which is preliminary data.</text>
</comment>
<organism evidence="5 6">
    <name type="scientific">Ranatra chinensis</name>
    <dbReference type="NCBI Taxonomy" id="642074"/>
    <lineage>
        <taxon>Eukaryota</taxon>
        <taxon>Metazoa</taxon>
        <taxon>Ecdysozoa</taxon>
        <taxon>Arthropoda</taxon>
        <taxon>Hexapoda</taxon>
        <taxon>Insecta</taxon>
        <taxon>Pterygota</taxon>
        <taxon>Neoptera</taxon>
        <taxon>Paraneoptera</taxon>
        <taxon>Hemiptera</taxon>
        <taxon>Heteroptera</taxon>
        <taxon>Panheteroptera</taxon>
        <taxon>Nepomorpha</taxon>
        <taxon>Nepidae</taxon>
        <taxon>Ranatrinae</taxon>
        <taxon>Ranatra</taxon>
    </lineage>
</organism>
<dbReference type="InterPro" id="IPR038746">
    <property type="entry name" value="Atat"/>
</dbReference>
<reference evidence="5 6" key="1">
    <citation type="submission" date="2024-07" db="EMBL/GenBank/DDBJ databases">
        <title>Chromosome-level genome assembly of the water stick insect Ranatra chinensis (Heteroptera: Nepidae).</title>
        <authorList>
            <person name="Liu X."/>
        </authorList>
    </citation>
    <scope>NUCLEOTIDE SEQUENCE [LARGE SCALE GENOMIC DNA]</scope>
    <source>
        <strain evidence="5">Cailab_2021Rc</strain>
        <tissue evidence="5">Muscle</tissue>
    </source>
</reference>
<dbReference type="CDD" id="cd04301">
    <property type="entry name" value="NAT_SF"/>
    <property type="match status" value="1"/>
</dbReference>
<comment type="function">
    <text evidence="3">Specifically acetylates 'Lys-40' in alpha-tubulin on the lumenal side of microtubules. Promotes microtubule destabilization and accelerates microtubule dynamics; this activity may be independent of acetylation activity. Acetylates alpha-tubulin with a slow enzymatic rate, due to a catalytic site that is not optimized for acetyl transfer. Enters the microtubule through each end and diffuses quickly throughout the lumen of microtubules. Acetylates only long/old microtubules because of its slow acetylation rate since it does not have time to act on dynamically unstable microtubules before the enzyme is released.</text>
</comment>
<dbReference type="InterPro" id="IPR016181">
    <property type="entry name" value="Acyl_CoA_acyltransferase"/>
</dbReference>
<dbReference type="PANTHER" id="PTHR12327:SF0">
    <property type="entry name" value="ALPHA-TUBULIN N-ACETYLTRANSFERASE 1"/>
    <property type="match status" value="1"/>
</dbReference>
<name>A0ABD0YIJ6_9HEMI</name>
<evidence type="ECO:0000256" key="3">
    <source>
        <dbReference type="HAMAP-Rule" id="MF_03130"/>
    </source>
</evidence>
<accession>A0ABD0YIJ6</accession>
<gene>
    <name evidence="5" type="ORF">AAG570_012340</name>
</gene>
<keyword evidence="1 3" id="KW-0808">Transferase</keyword>
<feature type="site" description="Crucial for catalytic activity" evidence="3">
    <location>
        <position position="21"/>
    </location>
</feature>
<feature type="binding site" evidence="3">
    <location>
        <begin position="122"/>
        <end position="131"/>
    </location>
    <ligand>
        <name>acetyl-CoA</name>
        <dbReference type="ChEBI" id="CHEBI:57288"/>
    </ligand>
</feature>
<dbReference type="EMBL" id="JBFDAA010000007">
    <property type="protein sequence ID" value="KAL1131103.1"/>
    <property type="molecule type" value="Genomic_DNA"/>
</dbReference>
<keyword evidence="6" id="KW-1185">Reference proteome</keyword>
<dbReference type="PROSITE" id="PS51730">
    <property type="entry name" value="GNAT_ATAT"/>
    <property type="match status" value="1"/>
</dbReference>
<dbReference type="EC" id="2.3.1.108" evidence="3"/>
<protein>
    <recommendedName>
        <fullName evidence="3">Alpha-tubulin N-acetyltransferase</fullName>
        <shortName evidence="3">Alpha-TAT</shortName>
        <shortName evidence="3">TAT</shortName>
        <ecNumber evidence="3">2.3.1.108</ecNumber>
    </recommendedName>
    <alternativeName>
        <fullName evidence="3">Acetyltransferase mec-17 homolog</fullName>
    </alternativeName>
</protein>
<dbReference type="SUPFAM" id="SSF55729">
    <property type="entry name" value="Acyl-CoA N-acyltransferases (Nat)"/>
    <property type="match status" value="1"/>
</dbReference>
<dbReference type="Pfam" id="PF05301">
    <property type="entry name" value="Acetyltransf_16"/>
    <property type="match status" value="1"/>
</dbReference>
<dbReference type="GO" id="GO:0048666">
    <property type="term" value="P:neuron development"/>
    <property type="evidence" value="ECO:0007669"/>
    <property type="project" value="UniProtKB-UniRule"/>
</dbReference>
<evidence type="ECO:0000259" key="4">
    <source>
        <dbReference type="PROSITE" id="PS51730"/>
    </source>
</evidence>